<name>A0A9Q3DNH6_9BASI</name>
<evidence type="ECO:0000256" key="1">
    <source>
        <dbReference type="SAM" id="MobiDB-lite"/>
    </source>
</evidence>
<reference evidence="2" key="1">
    <citation type="submission" date="2021-03" db="EMBL/GenBank/DDBJ databases">
        <title>Draft genome sequence of rust myrtle Austropuccinia psidii MF-1, a brazilian biotype.</title>
        <authorList>
            <person name="Quecine M.C."/>
            <person name="Pachon D.M.R."/>
            <person name="Bonatelli M.L."/>
            <person name="Correr F.H."/>
            <person name="Franceschini L.M."/>
            <person name="Leite T.F."/>
            <person name="Margarido G.R.A."/>
            <person name="Almeida C.A."/>
            <person name="Ferrarezi J.A."/>
            <person name="Labate C.A."/>
        </authorList>
    </citation>
    <scope>NUCLEOTIDE SEQUENCE</scope>
    <source>
        <strain evidence="2">MF-1</strain>
    </source>
</reference>
<evidence type="ECO:0000313" key="3">
    <source>
        <dbReference type="Proteomes" id="UP000765509"/>
    </source>
</evidence>
<evidence type="ECO:0000313" key="2">
    <source>
        <dbReference type="EMBL" id="MBW0504813.1"/>
    </source>
</evidence>
<dbReference type="AlphaFoldDB" id="A0A9Q3DNH6"/>
<feature type="compositionally biased region" description="Basic and acidic residues" evidence="1">
    <location>
        <begin position="169"/>
        <end position="189"/>
    </location>
</feature>
<protein>
    <submittedName>
        <fullName evidence="2">Uncharacterized protein</fullName>
    </submittedName>
</protein>
<feature type="region of interest" description="Disordered" evidence="1">
    <location>
        <begin position="223"/>
        <end position="245"/>
    </location>
</feature>
<organism evidence="2 3">
    <name type="scientific">Austropuccinia psidii MF-1</name>
    <dbReference type="NCBI Taxonomy" id="1389203"/>
    <lineage>
        <taxon>Eukaryota</taxon>
        <taxon>Fungi</taxon>
        <taxon>Dikarya</taxon>
        <taxon>Basidiomycota</taxon>
        <taxon>Pucciniomycotina</taxon>
        <taxon>Pucciniomycetes</taxon>
        <taxon>Pucciniales</taxon>
        <taxon>Sphaerophragmiaceae</taxon>
        <taxon>Austropuccinia</taxon>
    </lineage>
</organism>
<dbReference type="EMBL" id="AVOT02018147">
    <property type="protein sequence ID" value="MBW0504813.1"/>
    <property type="molecule type" value="Genomic_DNA"/>
</dbReference>
<accession>A0A9Q3DNH6</accession>
<proteinExistence type="predicted"/>
<feature type="region of interest" description="Disordered" evidence="1">
    <location>
        <begin position="169"/>
        <end position="190"/>
    </location>
</feature>
<comment type="caution">
    <text evidence="2">The sequence shown here is derived from an EMBL/GenBank/DDBJ whole genome shotgun (WGS) entry which is preliminary data.</text>
</comment>
<keyword evidence="3" id="KW-1185">Reference proteome</keyword>
<sequence length="275" mass="32075">MNKLLNSFQNIKPQTKGTILGSTPYHQEDINPDDFLQNNKSSPSQYQAGNKMTYSRTEALKKLPEASSWPKFSCVGEYDHMELIYYIARLFIHVPSIPEYWIIARINTALKEDAVIWYIEMKKKPRQKKLCMVEESNNPEVQYCTFQDVRNRANKWKCSPYEGSSFREKQPLKVDNKDKPRKKVTDVPNKKNSYHIYGSKDYYTNNCPNAKKEIYAIEKVPEEEAQGEYSESDSMGNAIRAKSDDNQDPIEEFLVEFKEEAQLEIQEIQLEEGLL</sequence>
<gene>
    <name evidence="2" type="ORF">O181_044528</name>
</gene>
<dbReference type="Proteomes" id="UP000765509">
    <property type="component" value="Unassembled WGS sequence"/>
</dbReference>